<dbReference type="GO" id="GO:0006508">
    <property type="term" value="P:proteolysis"/>
    <property type="evidence" value="ECO:0007669"/>
    <property type="project" value="UniProtKB-KW"/>
</dbReference>
<dbReference type="AlphaFoldDB" id="A0A9D1I0Z7"/>
<keyword evidence="7" id="KW-0732">Signal</keyword>
<dbReference type="EMBL" id="DVMP01000126">
    <property type="protein sequence ID" value="HIU26186.1"/>
    <property type="molecule type" value="Genomic_DNA"/>
</dbReference>
<dbReference type="Gene3D" id="2.60.410.10">
    <property type="entry name" value="D-Ala-D-Ala carboxypeptidase, C-terminal domain"/>
    <property type="match status" value="1"/>
</dbReference>
<protein>
    <recommendedName>
        <fullName evidence="4">serine-type D-Ala-D-Ala carboxypeptidase</fullName>
        <ecNumber evidence="4">3.4.16.4</ecNumber>
    </recommendedName>
</protein>
<evidence type="ECO:0000256" key="3">
    <source>
        <dbReference type="ARBA" id="ARBA00007164"/>
    </source>
</evidence>
<feature type="domain" description="Peptidase S11 D-Ala-D-Ala carboxypeptidase A C-terminal" evidence="16">
    <location>
        <begin position="305"/>
        <end position="395"/>
    </location>
</feature>
<keyword evidence="6" id="KW-0645">Protease</keyword>
<evidence type="ECO:0000256" key="2">
    <source>
        <dbReference type="ARBA" id="ARBA00004752"/>
    </source>
</evidence>
<dbReference type="PANTHER" id="PTHR21581">
    <property type="entry name" value="D-ALANYL-D-ALANINE CARBOXYPEPTIDASE"/>
    <property type="match status" value="1"/>
</dbReference>
<dbReference type="PRINTS" id="PR00725">
    <property type="entry name" value="DADACBPTASE1"/>
</dbReference>
<dbReference type="GO" id="GO:0009002">
    <property type="term" value="F:serine-type D-Ala-D-Ala carboxypeptidase activity"/>
    <property type="evidence" value="ECO:0007669"/>
    <property type="project" value="UniProtKB-EC"/>
</dbReference>
<evidence type="ECO:0000256" key="5">
    <source>
        <dbReference type="ARBA" id="ARBA00022645"/>
    </source>
</evidence>
<comment type="catalytic activity">
    <reaction evidence="12">
        <text>Preferential cleavage: (Ac)2-L-Lys-D-Ala-|-D-Ala. Also transpeptidation of peptidyl-alanyl moieties that are N-acyl substituents of D-alanine.</text>
        <dbReference type="EC" id="3.4.16.4"/>
    </reaction>
</comment>
<dbReference type="PANTHER" id="PTHR21581:SF6">
    <property type="entry name" value="TRAFFICKING PROTEIN PARTICLE COMPLEX SUBUNIT 12"/>
    <property type="match status" value="1"/>
</dbReference>
<dbReference type="InterPro" id="IPR037167">
    <property type="entry name" value="Peptidase_S11_C_sf"/>
</dbReference>
<keyword evidence="11" id="KW-0961">Cell wall biogenesis/degradation</keyword>
<evidence type="ECO:0000256" key="11">
    <source>
        <dbReference type="ARBA" id="ARBA00023316"/>
    </source>
</evidence>
<evidence type="ECO:0000256" key="12">
    <source>
        <dbReference type="ARBA" id="ARBA00034000"/>
    </source>
</evidence>
<dbReference type="InterPro" id="IPR012907">
    <property type="entry name" value="Peptidase_S11_C"/>
</dbReference>
<evidence type="ECO:0000256" key="14">
    <source>
        <dbReference type="PIRSR" id="PIRSR618044-2"/>
    </source>
</evidence>
<dbReference type="InterPro" id="IPR012338">
    <property type="entry name" value="Beta-lactam/transpept-like"/>
</dbReference>
<sequence>MRISKKWKRAVCLSAAAAVVLGGGFMGIQSFSPEKRTITIVEESSPVSAEAGSGLEIEGKSAVLIDGNSGEVLFEQNSKEHLPPASVTKVMTLLLIMEGCKSGKISMEDKVTISGEAAGMGGSQMYMEEGEVHTVEELVKGVIMVSANDACVALAEHLSGSAENFADSMNRRAEEMGLEDSNFVNTNGLPVADHYSCAYDIGMISKELMKYREVREWFTKWQDEVQVGLPGKEKSFTLTNTNRLIRSYRGAVGIKTGFTEDAGYCLSAAAERDSAMMIGVVLGCESSDIRFDEMTKLLDYGFANYETVIIADRGERIEKINIEKGNKRELFAAADEKVGITTEKGNAEAIRTEAVIYDNIKLPVKKGDKVGSLKVYEGDRKKGEWDLTADRAMEKADFKTIYIRMIKKLL</sequence>
<evidence type="ECO:0000256" key="7">
    <source>
        <dbReference type="ARBA" id="ARBA00022729"/>
    </source>
</evidence>
<feature type="active site" evidence="13">
    <location>
        <position position="146"/>
    </location>
</feature>
<feature type="active site" description="Acyl-ester intermediate" evidence="13">
    <location>
        <position position="86"/>
    </location>
</feature>
<dbReference type="SMART" id="SM00936">
    <property type="entry name" value="PBP5_C"/>
    <property type="match status" value="1"/>
</dbReference>
<evidence type="ECO:0000256" key="6">
    <source>
        <dbReference type="ARBA" id="ARBA00022670"/>
    </source>
</evidence>
<feature type="binding site" evidence="14">
    <location>
        <position position="255"/>
    </location>
    <ligand>
        <name>substrate</name>
    </ligand>
</feature>
<comment type="pathway">
    <text evidence="2">Cell wall biogenesis; peptidoglycan biosynthesis.</text>
</comment>
<accession>A0A9D1I0Z7</accession>
<evidence type="ECO:0000256" key="1">
    <source>
        <dbReference type="ARBA" id="ARBA00003217"/>
    </source>
</evidence>
<dbReference type="EC" id="3.4.16.4" evidence="4"/>
<evidence type="ECO:0000256" key="4">
    <source>
        <dbReference type="ARBA" id="ARBA00012448"/>
    </source>
</evidence>
<dbReference type="GO" id="GO:0009252">
    <property type="term" value="P:peptidoglycan biosynthetic process"/>
    <property type="evidence" value="ECO:0007669"/>
    <property type="project" value="UniProtKB-KW"/>
</dbReference>
<evidence type="ECO:0000259" key="16">
    <source>
        <dbReference type="SMART" id="SM00936"/>
    </source>
</evidence>
<keyword evidence="8" id="KW-0378">Hydrolase</keyword>
<dbReference type="SUPFAM" id="SSF69189">
    <property type="entry name" value="Penicillin-binding protein associated domain"/>
    <property type="match status" value="1"/>
</dbReference>
<evidence type="ECO:0000313" key="17">
    <source>
        <dbReference type="EMBL" id="HIU26186.1"/>
    </source>
</evidence>
<dbReference type="Pfam" id="PF00768">
    <property type="entry name" value="Peptidase_S11"/>
    <property type="match status" value="1"/>
</dbReference>
<comment type="function">
    <text evidence="1">Removes C-terminal D-alanyl residues from sugar-peptide cell wall precursors.</text>
</comment>
<evidence type="ECO:0000256" key="8">
    <source>
        <dbReference type="ARBA" id="ARBA00022801"/>
    </source>
</evidence>
<evidence type="ECO:0000313" key="18">
    <source>
        <dbReference type="Proteomes" id="UP000824090"/>
    </source>
</evidence>
<dbReference type="Proteomes" id="UP000824090">
    <property type="component" value="Unassembled WGS sequence"/>
</dbReference>
<reference evidence="17" key="2">
    <citation type="journal article" date="2021" name="PeerJ">
        <title>Extensive microbial diversity within the chicken gut microbiome revealed by metagenomics and culture.</title>
        <authorList>
            <person name="Gilroy R."/>
            <person name="Ravi A."/>
            <person name="Getino M."/>
            <person name="Pursley I."/>
            <person name="Horton D.L."/>
            <person name="Alikhan N.F."/>
            <person name="Baker D."/>
            <person name="Gharbi K."/>
            <person name="Hall N."/>
            <person name="Watson M."/>
            <person name="Adriaenssens E.M."/>
            <person name="Foster-Nyarko E."/>
            <person name="Jarju S."/>
            <person name="Secka A."/>
            <person name="Antonio M."/>
            <person name="Oren A."/>
            <person name="Chaudhuri R.R."/>
            <person name="La Ragione R."/>
            <person name="Hildebrand F."/>
            <person name="Pallen M.J."/>
        </authorList>
    </citation>
    <scope>NUCLEOTIDE SEQUENCE</scope>
    <source>
        <strain evidence="17">ChiHcec3-6078</strain>
    </source>
</reference>
<evidence type="ECO:0000256" key="9">
    <source>
        <dbReference type="ARBA" id="ARBA00022960"/>
    </source>
</evidence>
<proteinExistence type="inferred from homology"/>
<name>A0A9D1I0Z7_9FIRM</name>
<comment type="similarity">
    <text evidence="3 15">Belongs to the peptidase S11 family.</text>
</comment>
<evidence type="ECO:0000256" key="13">
    <source>
        <dbReference type="PIRSR" id="PIRSR618044-1"/>
    </source>
</evidence>
<keyword evidence="9" id="KW-0133">Cell shape</keyword>
<dbReference type="InterPro" id="IPR001967">
    <property type="entry name" value="Peptidase_S11_N"/>
</dbReference>
<comment type="caution">
    <text evidence="17">The sequence shown here is derived from an EMBL/GenBank/DDBJ whole genome shotgun (WGS) entry which is preliminary data.</text>
</comment>
<dbReference type="InterPro" id="IPR018044">
    <property type="entry name" value="Peptidase_S11"/>
</dbReference>
<keyword evidence="5 17" id="KW-0121">Carboxypeptidase</keyword>
<evidence type="ECO:0000256" key="15">
    <source>
        <dbReference type="RuleBase" id="RU004016"/>
    </source>
</evidence>
<dbReference type="Gene3D" id="3.40.710.10">
    <property type="entry name" value="DD-peptidase/beta-lactamase superfamily"/>
    <property type="match status" value="1"/>
</dbReference>
<organism evidence="17 18">
    <name type="scientific">Candidatus Allocopromorpha excrementigallinarum</name>
    <dbReference type="NCBI Taxonomy" id="2840742"/>
    <lineage>
        <taxon>Bacteria</taxon>
        <taxon>Bacillati</taxon>
        <taxon>Bacillota</taxon>
        <taxon>Clostridia</taxon>
        <taxon>Eubacteriales</taxon>
        <taxon>Eubacteriaceae</taxon>
        <taxon>Eubacteriaceae incertae sedis</taxon>
        <taxon>Candidatus Allocopromorpha</taxon>
    </lineage>
</organism>
<dbReference type="SUPFAM" id="SSF56601">
    <property type="entry name" value="beta-lactamase/transpeptidase-like"/>
    <property type="match status" value="1"/>
</dbReference>
<dbReference type="InterPro" id="IPR015956">
    <property type="entry name" value="Peniciliin-bd_prot_C_sf"/>
</dbReference>
<dbReference type="Pfam" id="PF07943">
    <property type="entry name" value="PBP5_C"/>
    <property type="match status" value="1"/>
</dbReference>
<dbReference type="GO" id="GO:0071555">
    <property type="term" value="P:cell wall organization"/>
    <property type="evidence" value="ECO:0007669"/>
    <property type="project" value="UniProtKB-KW"/>
</dbReference>
<evidence type="ECO:0000256" key="10">
    <source>
        <dbReference type="ARBA" id="ARBA00022984"/>
    </source>
</evidence>
<dbReference type="GO" id="GO:0008360">
    <property type="term" value="P:regulation of cell shape"/>
    <property type="evidence" value="ECO:0007669"/>
    <property type="project" value="UniProtKB-KW"/>
</dbReference>
<gene>
    <name evidence="17" type="ORF">IAC50_06825</name>
</gene>
<feature type="active site" description="Proton acceptor" evidence="13">
    <location>
        <position position="89"/>
    </location>
</feature>
<keyword evidence="10" id="KW-0573">Peptidoglycan synthesis</keyword>
<reference evidence="17" key="1">
    <citation type="submission" date="2020-10" db="EMBL/GenBank/DDBJ databases">
        <authorList>
            <person name="Gilroy R."/>
        </authorList>
    </citation>
    <scope>NUCLEOTIDE SEQUENCE</scope>
    <source>
        <strain evidence="17">ChiHcec3-6078</strain>
    </source>
</reference>